<dbReference type="Proteomes" id="UP000006038">
    <property type="component" value="Unassembled WGS sequence"/>
</dbReference>
<proteinExistence type="predicted"/>
<dbReference type="AlphaFoldDB" id="J3LB73"/>
<sequence>MKGELLLKAFLTTEPGKYVLRGIRLGLVEDDSFILDLEPLHGILLGHPVLNPNAGLAPTTTGNTVTSTLKHNIEVHSIDTC</sequence>
<organism evidence="1">
    <name type="scientific">Oryza brachyantha</name>
    <name type="common">malo sina</name>
    <dbReference type="NCBI Taxonomy" id="4533"/>
    <lineage>
        <taxon>Eukaryota</taxon>
        <taxon>Viridiplantae</taxon>
        <taxon>Streptophyta</taxon>
        <taxon>Embryophyta</taxon>
        <taxon>Tracheophyta</taxon>
        <taxon>Spermatophyta</taxon>
        <taxon>Magnoliopsida</taxon>
        <taxon>Liliopsida</taxon>
        <taxon>Poales</taxon>
        <taxon>Poaceae</taxon>
        <taxon>BOP clade</taxon>
        <taxon>Oryzoideae</taxon>
        <taxon>Oryzeae</taxon>
        <taxon>Oryzinae</taxon>
        <taxon>Oryza</taxon>
    </lineage>
</organism>
<accession>J3LB73</accession>
<protein>
    <submittedName>
        <fullName evidence="1">Uncharacterized protein</fullName>
    </submittedName>
</protein>
<evidence type="ECO:0000313" key="1">
    <source>
        <dbReference type="EnsemblPlants" id="OB02G18900.1"/>
    </source>
</evidence>
<keyword evidence="2" id="KW-1185">Reference proteome</keyword>
<evidence type="ECO:0000313" key="2">
    <source>
        <dbReference type="Proteomes" id="UP000006038"/>
    </source>
</evidence>
<name>J3LB73_ORYBR</name>
<reference evidence="1" key="1">
    <citation type="submission" date="2013-04" db="UniProtKB">
        <authorList>
            <consortium name="EnsemblPlants"/>
        </authorList>
    </citation>
    <scope>IDENTIFICATION</scope>
</reference>
<dbReference type="HOGENOM" id="CLU_2577667_0_0_1"/>
<dbReference type="EnsemblPlants" id="OB02G18900.1">
    <property type="protein sequence ID" value="OB02G18900.1"/>
    <property type="gene ID" value="OB02G18900"/>
</dbReference>
<dbReference type="Gramene" id="OB02G18900.1">
    <property type="protein sequence ID" value="OB02G18900.1"/>
    <property type="gene ID" value="OB02G18900"/>
</dbReference>